<dbReference type="FunFam" id="3.30.70.330:FF:000127">
    <property type="entry name" value="RNA-binding protein EWS isoform 1"/>
    <property type="match status" value="1"/>
</dbReference>
<feature type="region of interest" description="Disordered" evidence="5">
    <location>
        <begin position="112"/>
        <end position="322"/>
    </location>
</feature>
<feature type="compositionally biased region" description="Gly residues" evidence="5">
    <location>
        <begin position="276"/>
        <end position="296"/>
    </location>
</feature>
<dbReference type="PROSITE" id="PS50102">
    <property type="entry name" value="RRM"/>
    <property type="match status" value="1"/>
</dbReference>
<dbReference type="InterPro" id="IPR034869">
    <property type="entry name" value="EWS_RRM"/>
</dbReference>
<evidence type="ECO:0000259" key="6">
    <source>
        <dbReference type="PROSITE" id="PS50102"/>
    </source>
</evidence>
<feature type="region of interest" description="Disordered" evidence="5">
    <location>
        <begin position="443"/>
        <end position="590"/>
    </location>
</feature>
<keyword evidence="3" id="KW-0539">Nucleus</keyword>
<feature type="region of interest" description="Disordered" evidence="5">
    <location>
        <begin position="407"/>
        <end position="428"/>
    </location>
</feature>
<dbReference type="GO" id="GO:0003723">
    <property type="term" value="F:RNA binding"/>
    <property type="evidence" value="ECO:0007669"/>
    <property type="project" value="UniProtKB-UniRule"/>
</dbReference>
<organism evidence="7 8">
    <name type="scientific">Nyctereutes procyonoides</name>
    <name type="common">Raccoon dog</name>
    <name type="synonym">Canis procyonoides</name>
    <dbReference type="NCBI Taxonomy" id="34880"/>
    <lineage>
        <taxon>Eukaryota</taxon>
        <taxon>Metazoa</taxon>
        <taxon>Chordata</taxon>
        <taxon>Craniata</taxon>
        <taxon>Vertebrata</taxon>
        <taxon>Euteleostomi</taxon>
        <taxon>Mammalia</taxon>
        <taxon>Eutheria</taxon>
        <taxon>Laurasiatheria</taxon>
        <taxon>Carnivora</taxon>
        <taxon>Caniformia</taxon>
        <taxon>Canidae</taxon>
        <taxon>Nyctereutes</taxon>
    </lineage>
</organism>
<dbReference type="EMBL" id="CAJHUB010000769">
    <property type="protein sequence ID" value="CAD7689589.1"/>
    <property type="molecule type" value="Genomic_DNA"/>
</dbReference>
<dbReference type="Pfam" id="PF00076">
    <property type="entry name" value="RRM_1"/>
    <property type="match status" value="1"/>
</dbReference>
<evidence type="ECO:0000256" key="5">
    <source>
        <dbReference type="SAM" id="MobiDB-lite"/>
    </source>
</evidence>
<feature type="compositionally biased region" description="Basic and acidic residues" evidence="5">
    <location>
        <begin position="526"/>
        <end position="540"/>
    </location>
</feature>
<dbReference type="InterPro" id="IPR035979">
    <property type="entry name" value="RBD_domain_sf"/>
</dbReference>
<name>A0A811ZLN2_NYCPR</name>
<feature type="compositionally biased region" description="Pro residues" evidence="5">
    <location>
        <begin position="485"/>
        <end position="494"/>
    </location>
</feature>
<evidence type="ECO:0000256" key="3">
    <source>
        <dbReference type="ARBA" id="ARBA00023242"/>
    </source>
</evidence>
<protein>
    <submittedName>
        <fullName evidence="7">(raccoon dog) hypothetical protein</fullName>
    </submittedName>
</protein>
<dbReference type="PANTHER" id="PTHR23238">
    <property type="entry name" value="RNA BINDING PROTEIN"/>
    <property type="match status" value="1"/>
</dbReference>
<dbReference type="SMART" id="SM00360">
    <property type="entry name" value="RRM"/>
    <property type="match status" value="1"/>
</dbReference>
<accession>A0A811ZLN2</accession>
<feature type="compositionally biased region" description="Gly residues" evidence="5">
    <location>
        <begin position="500"/>
        <end position="525"/>
    </location>
</feature>
<reference evidence="7" key="1">
    <citation type="submission" date="2020-12" db="EMBL/GenBank/DDBJ databases">
        <authorList>
            <consortium name="Molecular Ecology Group"/>
        </authorList>
    </citation>
    <scope>NUCLEOTIDE SEQUENCE</scope>
    <source>
        <strain evidence="7">TBG_1078</strain>
    </source>
</reference>
<comment type="caution">
    <text evidence="7">The sequence shown here is derived from an EMBL/GenBank/DDBJ whole genome shotgun (WGS) entry which is preliminary data.</text>
</comment>
<feature type="domain" description="RRM" evidence="6">
    <location>
        <begin position="322"/>
        <end position="408"/>
    </location>
</feature>
<evidence type="ECO:0000256" key="4">
    <source>
        <dbReference type="PROSITE-ProRule" id="PRU00176"/>
    </source>
</evidence>
<proteinExistence type="predicted"/>
<comment type="subcellular location">
    <subcellularLocation>
        <location evidence="1">Nucleus</location>
    </subcellularLocation>
</comment>
<sequence length="590" mass="62509">MASTDYSTYSQAATQQGYRAYTAQPTQGYAQTTQAYGQQSYGTYGQPTDVSYTQAQTTATYGQIAYATSYGQPPTGYTTPTAPQAYSQPVQGYGTGAYDTTTAMVTTTQASYAAQPQDGNKPAETSQPQSSTGGYNQPSLGYGQSNYSYPQVPGSYPMQPVTAPPSYPPTSYSSTQLTSYDQSSYSQQNTYGQPSSYGQQSNYGQQSSYGQQPPTSYPPQTGSYSQAPSQYSQQSRSYRQQSSFRQDHPSSMGVYGQESGGFSRPGENRSMSMSRGGRGGGHGGMGSTGERGGFNKPGGPMDEEPDLDLGPPVDPDEDSDNSAIYVQGLNDNVTLDDLADFFKQCGVVKMNKRTGQPMIHIYLDKETEKPKGDATVSYEHPPTAKAAVEWFDGKDFQGSKLKVSLARKKPRMNSMRGGMPPCEGRVMPPPLRGGPGGPMGRMGGRGGDRGGFLPRGPRGSRGNPSGGGNVQHRAGNWQCPNPGCFLPPPFPPPGGDRGRSGPGGMRGGRGGLMDRGGPGGMFRGGRGGDRGGFRGGRGMDRGGFGGGRPSGPGGLPEPLMEQMGGRRGGRGGPGKMDKGKHRQEHRDRPY</sequence>
<dbReference type="GO" id="GO:0006355">
    <property type="term" value="P:regulation of DNA-templated transcription"/>
    <property type="evidence" value="ECO:0007669"/>
    <property type="project" value="InterPro"/>
</dbReference>
<gene>
    <name evidence="7" type="ORF">NYPRO_LOCUS22383</name>
</gene>
<evidence type="ECO:0000256" key="2">
    <source>
        <dbReference type="ARBA" id="ARBA00022884"/>
    </source>
</evidence>
<keyword evidence="2 4" id="KW-0694">RNA-binding</keyword>
<feature type="compositionally biased region" description="Polar residues" evidence="5">
    <location>
        <begin position="112"/>
        <end position="149"/>
    </location>
</feature>
<dbReference type="InterPro" id="IPR012677">
    <property type="entry name" value="Nucleotide-bd_a/b_plait_sf"/>
</dbReference>
<dbReference type="Gene3D" id="3.30.70.330">
    <property type="match status" value="1"/>
</dbReference>
<dbReference type="AlphaFoldDB" id="A0A811ZLN2"/>
<feature type="compositionally biased region" description="Low complexity" evidence="5">
    <location>
        <begin position="169"/>
        <end position="244"/>
    </location>
</feature>
<evidence type="ECO:0000313" key="8">
    <source>
        <dbReference type="Proteomes" id="UP000645828"/>
    </source>
</evidence>
<dbReference type="CDD" id="cd12533">
    <property type="entry name" value="RRM_EWS"/>
    <property type="match status" value="1"/>
</dbReference>
<feature type="compositionally biased region" description="Low complexity" evidence="5">
    <location>
        <begin position="451"/>
        <end position="463"/>
    </location>
</feature>
<keyword evidence="8" id="KW-1185">Reference proteome</keyword>
<dbReference type="Proteomes" id="UP000645828">
    <property type="component" value="Unassembled WGS sequence"/>
</dbReference>
<dbReference type="SUPFAM" id="SSF54928">
    <property type="entry name" value="RNA-binding domain, RBD"/>
    <property type="match status" value="1"/>
</dbReference>
<feature type="compositionally biased region" description="Gly residues" evidence="5">
    <location>
        <begin position="541"/>
        <end position="554"/>
    </location>
</feature>
<evidence type="ECO:0000313" key="7">
    <source>
        <dbReference type="EMBL" id="CAD7689589.1"/>
    </source>
</evidence>
<dbReference type="GO" id="GO:0005634">
    <property type="term" value="C:nucleus"/>
    <property type="evidence" value="ECO:0007669"/>
    <property type="project" value="UniProtKB-SubCell"/>
</dbReference>
<dbReference type="InterPro" id="IPR000504">
    <property type="entry name" value="RRM_dom"/>
</dbReference>
<evidence type="ECO:0000256" key="1">
    <source>
        <dbReference type="ARBA" id="ARBA00004123"/>
    </source>
</evidence>
<dbReference type="InterPro" id="IPR034870">
    <property type="entry name" value="TET_fam"/>
</dbReference>